<dbReference type="EMBL" id="MU857666">
    <property type="protein sequence ID" value="KAK4246820.1"/>
    <property type="molecule type" value="Genomic_DNA"/>
</dbReference>
<dbReference type="AlphaFoldDB" id="A0AAN7CRX5"/>
<evidence type="ECO:0000256" key="1">
    <source>
        <dbReference type="ARBA" id="ARBA00006484"/>
    </source>
</evidence>
<evidence type="ECO:0008006" key="5">
    <source>
        <dbReference type="Google" id="ProtNLM"/>
    </source>
</evidence>
<comment type="similarity">
    <text evidence="1">Belongs to the short-chain dehydrogenases/reductases (SDR) family.</text>
</comment>
<reference evidence="3" key="1">
    <citation type="journal article" date="2023" name="Mol. Phylogenet. Evol.">
        <title>Genome-scale phylogeny and comparative genomics of the fungal order Sordariales.</title>
        <authorList>
            <person name="Hensen N."/>
            <person name="Bonometti L."/>
            <person name="Westerberg I."/>
            <person name="Brannstrom I.O."/>
            <person name="Guillou S."/>
            <person name="Cros-Aarteil S."/>
            <person name="Calhoun S."/>
            <person name="Haridas S."/>
            <person name="Kuo A."/>
            <person name="Mondo S."/>
            <person name="Pangilinan J."/>
            <person name="Riley R."/>
            <person name="LaButti K."/>
            <person name="Andreopoulos B."/>
            <person name="Lipzen A."/>
            <person name="Chen C."/>
            <person name="Yan M."/>
            <person name="Daum C."/>
            <person name="Ng V."/>
            <person name="Clum A."/>
            <person name="Steindorff A."/>
            <person name="Ohm R.A."/>
            <person name="Martin F."/>
            <person name="Silar P."/>
            <person name="Natvig D.O."/>
            <person name="Lalanne C."/>
            <person name="Gautier V."/>
            <person name="Ament-Velasquez S.L."/>
            <person name="Kruys A."/>
            <person name="Hutchinson M.I."/>
            <person name="Powell A.J."/>
            <person name="Barry K."/>
            <person name="Miller A.N."/>
            <person name="Grigoriev I.V."/>
            <person name="Debuchy R."/>
            <person name="Gladieux P."/>
            <person name="Hiltunen Thoren M."/>
            <person name="Johannesson H."/>
        </authorList>
    </citation>
    <scope>NUCLEOTIDE SEQUENCE</scope>
    <source>
        <strain evidence="3">CBS 359.72</strain>
    </source>
</reference>
<dbReference type="Gene3D" id="3.40.50.720">
    <property type="entry name" value="NAD(P)-binding Rossmann-like Domain"/>
    <property type="match status" value="1"/>
</dbReference>
<keyword evidence="4" id="KW-1185">Reference proteome</keyword>
<dbReference type="SUPFAM" id="SSF51735">
    <property type="entry name" value="NAD(P)-binding Rossmann-fold domains"/>
    <property type="match status" value="1"/>
</dbReference>
<evidence type="ECO:0000313" key="4">
    <source>
        <dbReference type="Proteomes" id="UP001303647"/>
    </source>
</evidence>
<name>A0AAN7CRX5_9PEZI</name>
<proteinExistence type="inferred from homology"/>
<keyword evidence="2" id="KW-0560">Oxidoreductase</keyword>
<evidence type="ECO:0000313" key="3">
    <source>
        <dbReference type="EMBL" id="KAK4246820.1"/>
    </source>
</evidence>
<accession>A0AAN7CRX5</accession>
<dbReference type="GO" id="GO:0016491">
    <property type="term" value="F:oxidoreductase activity"/>
    <property type="evidence" value="ECO:0007669"/>
    <property type="project" value="UniProtKB-KW"/>
</dbReference>
<reference evidence="3" key="2">
    <citation type="submission" date="2023-05" db="EMBL/GenBank/DDBJ databases">
        <authorList>
            <consortium name="Lawrence Berkeley National Laboratory"/>
            <person name="Steindorff A."/>
            <person name="Hensen N."/>
            <person name="Bonometti L."/>
            <person name="Westerberg I."/>
            <person name="Brannstrom I.O."/>
            <person name="Guillou S."/>
            <person name="Cros-Aarteil S."/>
            <person name="Calhoun S."/>
            <person name="Haridas S."/>
            <person name="Kuo A."/>
            <person name="Mondo S."/>
            <person name="Pangilinan J."/>
            <person name="Riley R."/>
            <person name="Labutti K."/>
            <person name="Andreopoulos B."/>
            <person name="Lipzen A."/>
            <person name="Chen C."/>
            <person name="Yanf M."/>
            <person name="Daum C."/>
            <person name="Ng V."/>
            <person name="Clum A."/>
            <person name="Ohm R."/>
            <person name="Martin F."/>
            <person name="Silar P."/>
            <person name="Natvig D."/>
            <person name="Lalanne C."/>
            <person name="Gautier V."/>
            <person name="Ament-Velasquez S.L."/>
            <person name="Kruys A."/>
            <person name="Hutchinson M.I."/>
            <person name="Powell A.J."/>
            <person name="Barry K."/>
            <person name="Miller A.N."/>
            <person name="Grigoriev I.V."/>
            <person name="Debuchy R."/>
            <person name="Gladieux P."/>
            <person name="Thoren M.H."/>
            <person name="Johannesson H."/>
        </authorList>
    </citation>
    <scope>NUCLEOTIDE SEQUENCE</scope>
    <source>
        <strain evidence="3">CBS 359.72</strain>
    </source>
</reference>
<dbReference type="Proteomes" id="UP001303647">
    <property type="component" value="Unassembled WGS sequence"/>
</dbReference>
<dbReference type="PANTHER" id="PTHR43669:SF3">
    <property type="entry name" value="ALCOHOL DEHYDROGENASE, PUTATIVE (AFU_ORTHOLOGUE AFUA_3G03445)-RELATED"/>
    <property type="match status" value="1"/>
</dbReference>
<evidence type="ECO:0000256" key="2">
    <source>
        <dbReference type="ARBA" id="ARBA00023002"/>
    </source>
</evidence>
<dbReference type="InterPro" id="IPR002347">
    <property type="entry name" value="SDR_fam"/>
</dbReference>
<gene>
    <name evidence="3" type="ORF">C7999DRAFT_32791</name>
</gene>
<comment type="caution">
    <text evidence="3">The sequence shown here is derived from an EMBL/GenBank/DDBJ whole genome shotgun (WGS) entry which is preliminary data.</text>
</comment>
<dbReference type="InterPro" id="IPR036291">
    <property type="entry name" value="NAD(P)-bd_dom_sf"/>
</dbReference>
<protein>
    <recommendedName>
        <fullName evidence="5">Short chain dehydrogenase</fullName>
    </recommendedName>
</protein>
<sequence length="300" mass="33262">MPVSITIPSIKTNHKRPYPSISPLRPELSQVGRTVLVLGGSVSIGFAIAKAFVQASTTRVIITGRREAVLANAVTQLEAEAAKCSGTTITGIVSDMADPRASEELWEDLKRDGLIVDVLVLNGMVAGEAQPILHIGKEKVWKAFEGNVRALLDHTERFYKQEGSVQRQKYLVNVSTSNVHLFYTEGDRIPTYSLTKNSGTLLVQQIAKDTRPDDMQIISFHPGAVLSESARKVGYEESSLDWDDENLAGQFAVWCASEEARFMHGRWVPAWWDVDEIKAAEFRGRLESDRHFLRIGVVGI</sequence>
<dbReference type="PANTHER" id="PTHR43669">
    <property type="entry name" value="5-KETO-D-GLUCONATE 5-REDUCTASE"/>
    <property type="match status" value="1"/>
</dbReference>
<dbReference type="Pfam" id="PF00106">
    <property type="entry name" value="adh_short"/>
    <property type="match status" value="1"/>
</dbReference>
<dbReference type="CDD" id="cd05233">
    <property type="entry name" value="SDR_c"/>
    <property type="match status" value="1"/>
</dbReference>
<organism evidence="3 4">
    <name type="scientific">Corynascus novoguineensis</name>
    <dbReference type="NCBI Taxonomy" id="1126955"/>
    <lineage>
        <taxon>Eukaryota</taxon>
        <taxon>Fungi</taxon>
        <taxon>Dikarya</taxon>
        <taxon>Ascomycota</taxon>
        <taxon>Pezizomycotina</taxon>
        <taxon>Sordariomycetes</taxon>
        <taxon>Sordariomycetidae</taxon>
        <taxon>Sordariales</taxon>
        <taxon>Chaetomiaceae</taxon>
        <taxon>Corynascus</taxon>
    </lineage>
</organism>